<dbReference type="PANTHER" id="PTHR21581:SF6">
    <property type="entry name" value="TRAFFICKING PROTEIN PARTICLE COMPLEX SUBUNIT 12"/>
    <property type="match status" value="1"/>
</dbReference>
<dbReference type="InterPro" id="IPR018044">
    <property type="entry name" value="Peptidase_S11"/>
</dbReference>
<keyword evidence="12" id="KW-0645">Protease</keyword>
<evidence type="ECO:0000256" key="3">
    <source>
        <dbReference type="ARBA" id="ARBA00022801"/>
    </source>
</evidence>
<evidence type="ECO:0000256" key="1">
    <source>
        <dbReference type="ARBA" id="ARBA00007164"/>
    </source>
</evidence>
<comment type="similarity">
    <text evidence="1 9">Belongs to the peptidase S11 family.</text>
</comment>
<sequence>MFRTLRRAAFVAALPLVSLAAPAEARPALLIDASNGRVLFEEDASTPWYPASVTKLLTTYVVLNEIRAGRLSLDTPLKVSANAAKTPPSKMGFKPGTVVTVDNALKMMLVRSANDIAVVLAEGVGGSVEGFAAAMNANARQLGMHDSNFVNPHGLMDPRQRTTARDMAVLARALLNDFPQFQSYFGIGGVQLGKKVHRNTNGLIGRYPGAEGMKTGFICASGFNVVATARDGNRRLIAVLLGEPTATRRTIRAAELFDYGFSGRVTASRRIEDIPTGSAAVPPNMREAICGANRTILADDDNIPSASGDGSAVHAFFTGGTVRRRLTVVEGEKPGTLIRRADIPPIPVFIGSGGGAVQQAVAAPANPAPAPAPAPVVRAVAKPQPVAKPRPAVPETAQAFTAPVAPAPVLEGSAPLVLQDVLGLPPAAAR</sequence>
<protein>
    <submittedName>
        <fullName evidence="12">D-alanyl-D-alanine carboxypeptidase</fullName>
        <ecNumber evidence="12">3.4.16.4</ecNumber>
    </submittedName>
</protein>
<evidence type="ECO:0000256" key="4">
    <source>
        <dbReference type="ARBA" id="ARBA00022960"/>
    </source>
</evidence>
<keyword evidence="13" id="KW-1185">Reference proteome</keyword>
<keyword evidence="3 12" id="KW-0378">Hydrolase</keyword>
<feature type="active site" description="Proton acceptor" evidence="7">
    <location>
        <position position="55"/>
    </location>
</feature>
<evidence type="ECO:0000259" key="11">
    <source>
        <dbReference type="Pfam" id="PF00768"/>
    </source>
</evidence>
<evidence type="ECO:0000256" key="8">
    <source>
        <dbReference type="PIRSR" id="PIRSR618044-2"/>
    </source>
</evidence>
<evidence type="ECO:0000256" key="6">
    <source>
        <dbReference type="ARBA" id="ARBA00023316"/>
    </source>
</evidence>
<feature type="domain" description="Peptidase S11 D-alanyl-D-alanine carboxypeptidase A N-terminal" evidence="11">
    <location>
        <begin position="23"/>
        <end position="244"/>
    </location>
</feature>
<dbReference type="SUPFAM" id="SSF56601">
    <property type="entry name" value="beta-lactamase/transpeptidase-like"/>
    <property type="match status" value="1"/>
</dbReference>
<feature type="active site" description="Acyl-ester intermediate" evidence="7">
    <location>
        <position position="52"/>
    </location>
</feature>
<dbReference type="EC" id="3.4.16.4" evidence="12"/>
<evidence type="ECO:0000256" key="10">
    <source>
        <dbReference type="SAM" id="SignalP"/>
    </source>
</evidence>
<evidence type="ECO:0000256" key="9">
    <source>
        <dbReference type="RuleBase" id="RU004016"/>
    </source>
</evidence>
<dbReference type="InterPro" id="IPR001967">
    <property type="entry name" value="Peptidase_S11_N"/>
</dbReference>
<proteinExistence type="inferred from homology"/>
<evidence type="ECO:0000256" key="2">
    <source>
        <dbReference type="ARBA" id="ARBA00022729"/>
    </source>
</evidence>
<gene>
    <name evidence="12" type="ORF">FHS81_000243</name>
</gene>
<feature type="active site" evidence="7">
    <location>
        <position position="112"/>
    </location>
</feature>
<dbReference type="Pfam" id="PF00768">
    <property type="entry name" value="Peptidase_S11"/>
    <property type="match status" value="1"/>
</dbReference>
<keyword evidence="5" id="KW-0573">Peptidoglycan synthesis</keyword>
<dbReference type="EMBL" id="JACICC010000001">
    <property type="protein sequence ID" value="MBB3808189.1"/>
    <property type="molecule type" value="Genomic_DNA"/>
</dbReference>
<keyword evidence="12" id="KW-0121">Carboxypeptidase</keyword>
<feature type="binding site" evidence="8">
    <location>
        <position position="214"/>
    </location>
    <ligand>
        <name>substrate</name>
    </ligand>
</feature>
<feature type="chain" id="PRO_5031548254" evidence="10">
    <location>
        <begin position="21"/>
        <end position="430"/>
    </location>
</feature>
<dbReference type="InterPro" id="IPR012338">
    <property type="entry name" value="Beta-lactam/transpept-like"/>
</dbReference>
<dbReference type="GO" id="GO:0008360">
    <property type="term" value="P:regulation of cell shape"/>
    <property type="evidence" value="ECO:0007669"/>
    <property type="project" value="UniProtKB-KW"/>
</dbReference>
<dbReference type="RefSeq" id="WP_183750220.1">
    <property type="nucleotide sequence ID" value="NZ_JACICC010000001.1"/>
</dbReference>
<accession>A0A7W6EED8</accession>
<dbReference type="Proteomes" id="UP000537592">
    <property type="component" value="Unassembled WGS sequence"/>
</dbReference>
<organism evidence="12 13">
    <name type="scientific">Pseudochelatococcus contaminans</name>
    <dbReference type="NCBI Taxonomy" id="1538103"/>
    <lineage>
        <taxon>Bacteria</taxon>
        <taxon>Pseudomonadati</taxon>
        <taxon>Pseudomonadota</taxon>
        <taxon>Alphaproteobacteria</taxon>
        <taxon>Hyphomicrobiales</taxon>
        <taxon>Chelatococcaceae</taxon>
        <taxon>Pseudochelatococcus</taxon>
    </lineage>
</organism>
<dbReference type="GO" id="GO:0009252">
    <property type="term" value="P:peptidoglycan biosynthetic process"/>
    <property type="evidence" value="ECO:0007669"/>
    <property type="project" value="UniProtKB-KW"/>
</dbReference>
<keyword evidence="6" id="KW-0961">Cell wall biogenesis/degradation</keyword>
<dbReference type="PRINTS" id="PR00725">
    <property type="entry name" value="DADACBPTASE1"/>
</dbReference>
<dbReference type="GO" id="GO:0071555">
    <property type="term" value="P:cell wall organization"/>
    <property type="evidence" value="ECO:0007669"/>
    <property type="project" value="UniProtKB-KW"/>
</dbReference>
<name>A0A7W6EED8_9HYPH</name>
<evidence type="ECO:0000313" key="12">
    <source>
        <dbReference type="EMBL" id="MBB3808189.1"/>
    </source>
</evidence>
<evidence type="ECO:0000256" key="5">
    <source>
        <dbReference type="ARBA" id="ARBA00022984"/>
    </source>
</evidence>
<keyword evidence="2 10" id="KW-0732">Signal</keyword>
<feature type="signal peptide" evidence="10">
    <location>
        <begin position="1"/>
        <end position="20"/>
    </location>
</feature>
<evidence type="ECO:0000313" key="13">
    <source>
        <dbReference type="Proteomes" id="UP000537592"/>
    </source>
</evidence>
<dbReference type="GO" id="GO:0009002">
    <property type="term" value="F:serine-type D-Ala-D-Ala carboxypeptidase activity"/>
    <property type="evidence" value="ECO:0007669"/>
    <property type="project" value="UniProtKB-EC"/>
</dbReference>
<comment type="caution">
    <text evidence="12">The sequence shown here is derived from an EMBL/GenBank/DDBJ whole genome shotgun (WGS) entry which is preliminary data.</text>
</comment>
<dbReference type="Gene3D" id="3.40.710.10">
    <property type="entry name" value="DD-peptidase/beta-lactamase superfamily"/>
    <property type="match status" value="1"/>
</dbReference>
<evidence type="ECO:0000256" key="7">
    <source>
        <dbReference type="PIRSR" id="PIRSR618044-1"/>
    </source>
</evidence>
<dbReference type="PANTHER" id="PTHR21581">
    <property type="entry name" value="D-ALANYL-D-ALANINE CARBOXYPEPTIDASE"/>
    <property type="match status" value="1"/>
</dbReference>
<dbReference type="GO" id="GO:0006508">
    <property type="term" value="P:proteolysis"/>
    <property type="evidence" value="ECO:0007669"/>
    <property type="project" value="InterPro"/>
</dbReference>
<reference evidence="12 13" key="1">
    <citation type="submission" date="2020-08" db="EMBL/GenBank/DDBJ databases">
        <title>Genomic Encyclopedia of Type Strains, Phase IV (KMG-IV): sequencing the most valuable type-strain genomes for metagenomic binning, comparative biology and taxonomic classification.</title>
        <authorList>
            <person name="Goeker M."/>
        </authorList>
    </citation>
    <scope>NUCLEOTIDE SEQUENCE [LARGE SCALE GENOMIC DNA]</scope>
    <source>
        <strain evidence="12 13">DSM 28760</strain>
    </source>
</reference>
<dbReference type="AlphaFoldDB" id="A0A7W6EED8"/>
<keyword evidence="4" id="KW-0133">Cell shape</keyword>